<dbReference type="InterPro" id="IPR003661">
    <property type="entry name" value="HisK_dim/P_dom"/>
</dbReference>
<dbReference type="GO" id="GO:0009927">
    <property type="term" value="F:histidine phosphotransfer kinase activity"/>
    <property type="evidence" value="ECO:0007669"/>
    <property type="project" value="TreeGrafter"/>
</dbReference>
<dbReference type="SUPFAM" id="SSF47384">
    <property type="entry name" value="Homodimeric domain of signal transducing histidine kinase"/>
    <property type="match status" value="1"/>
</dbReference>
<dbReference type="PANTHER" id="PTHR43047:SF72">
    <property type="entry name" value="OSMOSENSING HISTIDINE PROTEIN KINASE SLN1"/>
    <property type="match status" value="1"/>
</dbReference>
<name>A0A7D5E8Q0_9EURY</name>
<feature type="domain" description="PAS" evidence="13">
    <location>
        <begin position="258"/>
        <end position="328"/>
    </location>
</feature>
<dbReference type="CDD" id="cd00082">
    <property type="entry name" value="HisKA"/>
    <property type="match status" value="1"/>
</dbReference>
<dbReference type="NCBIfam" id="TIGR00229">
    <property type="entry name" value="sensory_box"/>
    <property type="match status" value="2"/>
</dbReference>
<protein>
    <recommendedName>
        <fullName evidence="3">histidine kinase</fullName>
        <ecNumber evidence="3">2.7.13.3</ecNumber>
    </recommendedName>
</protein>
<dbReference type="FunFam" id="1.10.287.130:FF:000038">
    <property type="entry name" value="Sensory transduction histidine kinase"/>
    <property type="match status" value="1"/>
</dbReference>
<dbReference type="GO" id="GO:0005524">
    <property type="term" value="F:ATP binding"/>
    <property type="evidence" value="ECO:0007669"/>
    <property type="project" value="UniProtKB-KW"/>
</dbReference>
<keyword evidence="5" id="KW-0808">Transferase</keyword>
<evidence type="ECO:0000256" key="1">
    <source>
        <dbReference type="ARBA" id="ARBA00000085"/>
    </source>
</evidence>
<dbReference type="OrthoDB" id="8127at2157"/>
<dbReference type="CDD" id="cd16922">
    <property type="entry name" value="HATPase_EvgS-ArcB-TorS-like"/>
    <property type="match status" value="1"/>
</dbReference>
<dbReference type="Pfam" id="PF13426">
    <property type="entry name" value="PAS_9"/>
    <property type="match status" value="1"/>
</dbReference>
<evidence type="ECO:0000256" key="4">
    <source>
        <dbReference type="ARBA" id="ARBA00022553"/>
    </source>
</evidence>
<proteinExistence type="predicted"/>
<dbReference type="SMART" id="SM00387">
    <property type="entry name" value="HATPase_c"/>
    <property type="match status" value="1"/>
</dbReference>
<evidence type="ECO:0000259" key="13">
    <source>
        <dbReference type="PROSITE" id="PS50112"/>
    </source>
</evidence>
<feature type="domain" description="Histidine kinase" evidence="12">
    <location>
        <begin position="551"/>
        <end position="770"/>
    </location>
</feature>
<evidence type="ECO:0000256" key="10">
    <source>
        <dbReference type="ARBA" id="ARBA00023136"/>
    </source>
</evidence>
<dbReference type="Pfam" id="PF08447">
    <property type="entry name" value="PAS_3"/>
    <property type="match status" value="1"/>
</dbReference>
<dbReference type="InterPro" id="IPR036890">
    <property type="entry name" value="HATPase_C_sf"/>
</dbReference>
<keyword evidence="4" id="KW-0597">Phosphoprotein</keyword>
<dbReference type="InterPro" id="IPR001610">
    <property type="entry name" value="PAC"/>
</dbReference>
<dbReference type="GO" id="GO:0005886">
    <property type="term" value="C:plasma membrane"/>
    <property type="evidence" value="ECO:0007669"/>
    <property type="project" value="TreeGrafter"/>
</dbReference>
<evidence type="ECO:0000256" key="3">
    <source>
        <dbReference type="ARBA" id="ARBA00012438"/>
    </source>
</evidence>
<dbReference type="PROSITE" id="PS50112">
    <property type="entry name" value="PAS"/>
    <property type="match status" value="1"/>
</dbReference>
<dbReference type="InterPro" id="IPR005467">
    <property type="entry name" value="His_kinase_dom"/>
</dbReference>
<comment type="catalytic activity">
    <reaction evidence="1">
        <text>ATP + protein L-histidine = ADP + protein N-phospho-L-histidine.</text>
        <dbReference type="EC" id="2.7.13.3"/>
    </reaction>
</comment>
<dbReference type="SUPFAM" id="SSF55874">
    <property type="entry name" value="ATPase domain of HSP90 chaperone/DNA topoisomerase II/histidine kinase"/>
    <property type="match status" value="1"/>
</dbReference>
<dbReference type="SMART" id="SM00091">
    <property type="entry name" value="PAS"/>
    <property type="match status" value="2"/>
</dbReference>
<dbReference type="InterPro" id="IPR013655">
    <property type="entry name" value="PAS_fold_3"/>
</dbReference>
<evidence type="ECO:0000259" key="14">
    <source>
        <dbReference type="PROSITE" id="PS50113"/>
    </source>
</evidence>
<evidence type="ECO:0000313" key="15">
    <source>
        <dbReference type="EMBL" id="QLC50331.1"/>
    </source>
</evidence>
<dbReference type="PRINTS" id="PR00344">
    <property type="entry name" value="BCTRLSENSOR"/>
</dbReference>
<evidence type="ECO:0000256" key="6">
    <source>
        <dbReference type="ARBA" id="ARBA00022741"/>
    </source>
</evidence>
<sequence>MTKAAILACYEQAHEKTALMLEKISFSVCKLDCSKDNCDRELSNTSADLLFCYTEKVNEEMVDRCLAYSRDNQIPVIFIISRFTGFPEKIQSFEHAWFIKEPFDEDELSFTIERSFHMLKKENDIKFNEANHQRLQLALETAKLELWEWDFKENRVLRETIGGANTIIPSDLKSGGFDTFHRFIHPDDRDMFREKMKKCWEGKQIHIEFRSVPIDGSVHWYSLNLKPLFDESGKPEKMIGISRDITQRKDAEIALRESEERFRLIAESARDVIWLLDRNAKLLYISPSVERLRGYTPEELVDTPVDKILMPGSYKELMSVFETFFKHFRKGVIPDVPRIFEVQQPCRNGSTVWTEMHITSVLDEEGEFKFFLGISRNIDERKRNQQELEKQRELLDSIFNLAPIPLILEDSSRYIENVNNSCMEVTGKNKEHMIGQKTGKVFSCINVHRGNVCGTSEECSKCVFKNAAEETLRRGKGISKREGKITIVLPNGSEVSRNVLVSTSYIDTGEEPKVIFGVNDITDLKRFEHSIVESRIQAEEANRAKSEFLANMSHELRTPLNAIMGYSEILQDSHFGYLNEKQKKFAEHINTSGRHLLELINSILDISKVESGKMELHFHDFKVIDTIRNIQNVIVPLARKKDIELKFSVEPESLSLHADEIKFKQILYNLLSNAVKFTPDNGLVEVKVHEKGAMAEVLVTDTGIGISAEDQEKLFTPFHQIDSSMSREYQGTGLGLALVKRFVELHGGNIAVESEPGIGSTFIFTIPLVSQNIHSDDIEMELSAN</sequence>
<dbReference type="EC" id="2.7.13.3" evidence="3"/>
<keyword evidence="9" id="KW-0902">Two-component regulatory system</keyword>
<gene>
    <name evidence="15" type="ORF">HWN40_08800</name>
</gene>
<dbReference type="PROSITE" id="PS50113">
    <property type="entry name" value="PAC"/>
    <property type="match status" value="2"/>
</dbReference>
<dbReference type="KEGG" id="mzi:HWN40_08800"/>
<dbReference type="EMBL" id="CP058215">
    <property type="protein sequence ID" value="QLC50331.1"/>
    <property type="molecule type" value="Genomic_DNA"/>
</dbReference>
<evidence type="ECO:0000256" key="5">
    <source>
        <dbReference type="ARBA" id="ARBA00022679"/>
    </source>
</evidence>
<evidence type="ECO:0000259" key="12">
    <source>
        <dbReference type="PROSITE" id="PS50109"/>
    </source>
</evidence>
<keyword evidence="8" id="KW-0067">ATP-binding</keyword>
<keyword evidence="16" id="KW-1185">Reference proteome</keyword>
<evidence type="ECO:0000256" key="7">
    <source>
        <dbReference type="ARBA" id="ARBA00022777"/>
    </source>
</evidence>
<dbReference type="Pfam" id="PF00512">
    <property type="entry name" value="HisKA"/>
    <property type="match status" value="1"/>
</dbReference>
<dbReference type="Gene3D" id="3.30.565.10">
    <property type="entry name" value="Histidine kinase-like ATPase, C-terminal domain"/>
    <property type="match status" value="1"/>
</dbReference>
<feature type="domain" description="PAC" evidence="14">
    <location>
        <begin position="205"/>
        <end position="257"/>
    </location>
</feature>
<dbReference type="InterPro" id="IPR036097">
    <property type="entry name" value="HisK_dim/P_sf"/>
</dbReference>
<dbReference type="InterPro" id="IPR003594">
    <property type="entry name" value="HATPase_dom"/>
</dbReference>
<dbReference type="FunFam" id="3.30.565.10:FF:000010">
    <property type="entry name" value="Sensor histidine kinase RcsC"/>
    <property type="match status" value="1"/>
</dbReference>
<dbReference type="Proteomes" id="UP000509594">
    <property type="component" value="Chromosome"/>
</dbReference>
<feature type="domain" description="PAC" evidence="14">
    <location>
        <begin position="338"/>
        <end position="390"/>
    </location>
</feature>
<reference evidence="15 16" key="1">
    <citation type="submission" date="2020-06" db="EMBL/GenBank/DDBJ databases">
        <title>Methanolobus halotolerans sp. nov., isolated from a saline lake Tus in Siberia.</title>
        <authorList>
            <person name="Shen Y."/>
            <person name="Chen S.-C."/>
            <person name="Lai M.-C."/>
            <person name="Huang H.-H."/>
            <person name="Chiu H.-H."/>
            <person name="Tang S.-L."/>
            <person name="Rogozin D.Y."/>
            <person name="Degermendzhy A.G."/>
        </authorList>
    </citation>
    <scope>NUCLEOTIDE SEQUENCE [LARGE SCALE GENOMIC DNA]</scope>
    <source>
        <strain evidence="15 16">DSM 21339</strain>
    </source>
</reference>
<dbReference type="InterPro" id="IPR000014">
    <property type="entry name" value="PAS"/>
</dbReference>
<dbReference type="Gene3D" id="1.10.287.130">
    <property type="match status" value="1"/>
</dbReference>
<dbReference type="InterPro" id="IPR013767">
    <property type="entry name" value="PAS_fold"/>
</dbReference>
<dbReference type="GO" id="GO:0000155">
    <property type="term" value="F:phosphorelay sensor kinase activity"/>
    <property type="evidence" value="ECO:0007669"/>
    <property type="project" value="InterPro"/>
</dbReference>
<dbReference type="AlphaFoldDB" id="A0A7D5E8Q0"/>
<comment type="subcellular location">
    <subcellularLocation>
        <location evidence="2">Membrane</location>
    </subcellularLocation>
</comment>
<evidence type="ECO:0000313" key="16">
    <source>
        <dbReference type="Proteomes" id="UP000509594"/>
    </source>
</evidence>
<evidence type="ECO:0000256" key="11">
    <source>
        <dbReference type="ARBA" id="ARBA00023306"/>
    </source>
</evidence>
<dbReference type="Gene3D" id="3.30.450.20">
    <property type="entry name" value="PAS domain"/>
    <property type="match status" value="3"/>
</dbReference>
<dbReference type="RefSeq" id="WP_176965387.1">
    <property type="nucleotide sequence ID" value="NZ_CP058215.1"/>
</dbReference>
<dbReference type="Pfam" id="PF00989">
    <property type="entry name" value="PAS"/>
    <property type="match status" value="1"/>
</dbReference>
<dbReference type="InterPro" id="IPR004358">
    <property type="entry name" value="Sig_transdc_His_kin-like_C"/>
</dbReference>
<dbReference type="SMART" id="SM00086">
    <property type="entry name" value="PAC"/>
    <property type="match status" value="2"/>
</dbReference>
<evidence type="ECO:0000256" key="8">
    <source>
        <dbReference type="ARBA" id="ARBA00022840"/>
    </source>
</evidence>
<keyword evidence="10" id="KW-0472">Membrane</keyword>
<dbReference type="InterPro" id="IPR035965">
    <property type="entry name" value="PAS-like_dom_sf"/>
</dbReference>
<dbReference type="SUPFAM" id="SSF55785">
    <property type="entry name" value="PYP-like sensor domain (PAS domain)"/>
    <property type="match status" value="3"/>
</dbReference>
<keyword evidence="11" id="KW-0131">Cell cycle</keyword>
<organism evidence="15 16">
    <name type="scientific">Methanolobus zinderi</name>
    <dbReference type="NCBI Taxonomy" id="536044"/>
    <lineage>
        <taxon>Archaea</taxon>
        <taxon>Methanobacteriati</taxon>
        <taxon>Methanobacteriota</taxon>
        <taxon>Stenosarchaea group</taxon>
        <taxon>Methanomicrobia</taxon>
        <taxon>Methanosarcinales</taxon>
        <taxon>Methanosarcinaceae</taxon>
        <taxon>Methanolobus</taxon>
    </lineage>
</organism>
<keyword evidence="6" id="KW-0547">Nucleotide-binding</keyword>
<dbReference type="Pfam" id="PF02518">
    <property type="entry name" value="HATPase_c"/>
    <property type="match status" value="1"/>
</dbReference>
<evidence type="ECO:0000256" key="2">
    <source>
        <dbReference type="ARBA" id="ARBA00004370"/>
    </source>
</evidence>
<dbReference type="PANTHER" id="PTHR43047">
    <property type="entry name" value="TWO-COMPONENT HISTIDINE PROTEIN KINASE"/>
    <property type="match status" value="1"/>
</dbReference>
<dbReference type="InterPro" id="IPR000700">
    <property type="entry name" value="PAS-assoc_C"/>
</dbReference>
<dbReference type="SMART" id="SM00388">
    <property type="entry name" value="HisKA"/>
    <property type="match status" value="1"/>
</dbReference>
<dbReference type="PROSITE" id="PS50109">
    <property type="entry name" value="HIS_KIN"/>
    <property type="match status" value="1"/>
</dbReference>
<evidence type="ECO:0000256" key="9">
    <source>
        <dbReference type="ARBA" id="ARBA00023012"/>
    </source>
</evidence>
<accession>A0A7D5E8Q0</accession>
<dbReference type="CDD" id="cd00130">
    <property type="entry name" value="PAS"/>
    <property type="match status" value="2"/>
</dbReference>
<dbReference type="GO" id="GO:0006355">
    <property type="term" value="P:regulation of DNA-templated transcription"/>
    <property type="evidence" value="ECO:0007669"/>
    <property type="project" value="InterPro"/>
</dbReference>
<dbReference type="GeneID" id="55821769"/>
<keyword evidence="7" id="KW-0418">Kinase</keyword>